<feature type="compositionally biased region" description="Polar residues" evidence="1">
    <location>
        <begin position="198"/>
        <end position="209"/>
    </location>
</feature>
<feature type="region of interest" description="Disordered" evidence="1">
    <location>
        <begin position="124"/>
        <end position="161"/>
    </location>
</feature>
<keyword evidence="3" id="KW-1185">Reference proteome</keyword>
<feature type="region of interest" description="Disordered" evidence="1">
    <location>
        <begin position="23"/>
        <end position="101"/>
    </location>
</feature>
<feature type="region of interest" description="Disordered" evidence="1">
    <location>
        <begin position="412"/>
        <end position="507"/>
    </location>
</feature>
<dbReference type="Proteomes" id="UP001321473">
    <property type="component" value="Unassembled WGS sequence"/>
</dbReference>
<dbReference type="AlphaFoldDB" id="A0AAQ4FFX1"/>
<accession>A0AAQ4FFX1</accession>
<feature type="compositionally biased region" description="Low complexity" evidence="1">
    <location>
        <begin position="227"/>
        <end position="240"/>
    </location>
</feature>
<dbReference type="EMBL" id="JARKHS020003506">
    <property type="protein sequence ID" value="KAK8785512.1"/>
    <property type="molecule type" value="Genomic_DNA"/>
</dbReference>
<comment type="caution">
    <text evidence="2">The sequence shown here is derived from an EMBL/GenBank/DDBJ whole genome shotgun (WGS) entry which is preliminary data.</text>
</comment>
<feature type="compositionally biased region" description="Low complexity" evidence="1">
    <location>
        <begin position="431"/>
        <end position="448"/>
    </location>
</feature>
<feature type="region of interest" description="Disordered" evidence="1">
    <location>
        <begin position="185"/>
        <end position="385"/>
    </location>
</feature>
<sequence length="584" mass="61407">MDADSRKVAGCAACEIEAFKNKQEPGDEAQLGENVQPSEGQQAKPRKKSSLEPAAKRSKVDNYDECGGAIGEDDCGEGDDEEMSRNWNGGGYHQRFPMGGPPPYGGRGGHMGFRGGHGNMYAWDRPPFGPFNNPRPFNRYGRRPPDEGPSPWESDGYGYNGNWEGNRQYNSNFYEDVADVVWHNANDGKNLPYHPSENAAQSGATTTAGPSKESNEKAAATWGGQSGSSSKPSGTSLNGSRPTTPAKSSLKSSAPMASGVSEQSGSGKTTLPAKSSLKSATPAKELPTARKGEASAKGTGTTATKGAVRKPLLATPTATKAPATTGKATTRTTGPGPPAKSKVADGPKTSGAPSLKVAAPPKTSGEWPKSSGPTKAPVTAKASVSTCTKAIDSTKPAARSSASPSLAIVKAKAQVKKEVADGAESAEEEAASAAAQASSSRSHLIFLSSEDDEKDETGNKPQPKRKSRLEGNAPVEAAKKGRAGATAAAPLPCSPEREVQSKKGPLLKSPKLGLMTTKDVYRRDVLEKLINFPSSPQVQTQLNKWMLEMRKYQRVWLALLISLCVQLTTDLANPSCLNLEEHCT</sequence>
<feature type="compositionally biased region" description="Polar residues" evidence="1">
    <location>
        <begin position="241"/>
        <end position="252"/>
    </location>
</feature>
<proteinExistence type="predicted"/>
<feature type="compositionally biased region" description="Polar residues" evidence="1">
    <location>
        <begin position="260"/>
        <end position="279"/>
    </location>
</feature>
<protein>
    <submittedName>
        <fullName evidence="2">Uncharacterized protein</fullName>
    </submittedName>
</protein>
<gene>
    <name evidence="2" type="ORF">V5799_008124</name>
</gene>
<evidence type="ECO:0000313" key="2">
    <source>
        <dbReference type="EMBL" id="KAK8785512.1"/>
    </source>
</evidence>
<feature type="compositionally biased region" description="Low complexity" evidence="1">
    <location>
        <begin position="130"/>
        <end position="139"/>
    </location>
</feature>
<name>A0AAQ4FFX1_AMBAM</name>
<feature type="compositionally biased region" description="Acidic residues" evidence="1">
    <location>
        <begin position="71"/>
        <end position="82"/>
    </location>
</feature>
<evidence type="ECO:0000313" key="3">
    <source>
        <dbReference type="Proteomes" id="UP001321473"/>
    </source>
</evidence>
<reference evidence="2 3" key="1">
    <citation type="journal article" date="2023" name="Arcadia Sci">
        <title>De novo assembly of a long-read Amblyomma americanum tick genome.</title>
        <authorList>
            <person name="Chou S."/>
            <person name="Poskanzer K.E."/>
            <person name="Rollins M."/>
            <person name="Thuy-Boun P.S."/>
        </authorList>
    </citation>
    <scope>NUCLEOTIDE SEQUENCE [LARGE SCALE GENOMIC DNA]</scope>
    <source>
        <strain evidence="2">F_SG_1</strain>
        <tissue evidence="2">Salivary glands</tissue>
    </source>
</reference>
<feature type="compositionally biased region" description="Low complexity" evidence="1">
    <location>
        <begin position="295"/>
        <end position="334"/>
    </location>
</feature>
<organism evidence="2 3">
    <name type="scientific">Amblyomma americanum</name>
    <name type="common">Lone star tick</name>
    <dbReference type="NCBI Taxonomy" id="6943"/>
    <lineage>
        <taxon>Eukaryota</taxon>
        <taxon>Metazoa</taxon>
        <taxon>Ecdysozoa</taxon>
        <taxon>Arthropoda</taxon>
        <taxon>Chelicerata</taxon>
        <taxon>Arachnida</taxon>
        <taxon>Acari</taxon>
        <taxon>Parasitiformes</taxon>
        <taxon>Ixodida</taxon>
        <taxon>Ixodoidea</taxon>
        <taxon>Ixodidae</taxon>
        <taxon>Amblyomminae</taxon>
        <taxon>Amblyomma</taxon>
    </lineage>
</organism>
<evidence type="ECO:0000256" key="1">
    <source>
        <dbReference type="SAM" id="MobiDB-lite"/>
    </source>
</evidence>